<reference evidence="2 3" key="1">
    <citation type="journal article" date="2021" name="Nat. Plants">
        <title>The Taxus genome provides insights into paclitaxel biosynthesis.</title>
        <authorList>
            <person name="Xiong X."/>
            <person name="Gou J."/>
            <person name="Liao Q."/>
            <person name="Li Y."/>
            <person name="Zhou Q."/>
            <person name="Bi G."/>
            <person name="Li C."/>
            <person name="Du R."/>
            <person name="Wang X."/>
            <person name="Sun T."/>
            <person name="Guo L."/>
            <person name="Liang H."/>
            <person name="Lu P."/>
            <person name="Wu Y."/>
            <person name="Zhang Z."/>
            <person name="Ro D.K."/>
            <person name="Shang Y."/>
            <person name="Huang S."/>
            <person name="Yan J."/>
        </authorList>
    </citation>
    <scope>NUCLEOTIDE SEQUENCE [LARGE SCALE GENOMIC DNA]</scope>
    <source>
        <strain evidence="2">Ta-2019</strain>
    </source>
</reference>
<dbReference type="InterPro" id="IPR026960">
    <property type="entry name" value="RVT-Znf"/>
</dbReference>
<dbReference type="Pfam" id="PF13966">
    <property type="entry name" value="zf-RVT"/>
    <property type="match status" value="1"/>
</dbReference>
<feature type="domain" description="Reverse transcriptase zinc-binding" evidence="1">
    <location>
        <begin position="215"/>
        <end position="301"/>
    </location>
</feature>
<comment type="caution">
    <text evidence="2">The sequence shown here is derived from an EMBL/GenBank/DDBJ whole genome shotgun (WGS) entry which is preliminary data.</text>
</comment>
<evidence type="ECO:0000259" key="1">
    <source>
        <dbReference type="Pfam" id="PF13966"/>
    </source>
</evidence>
<dbReference type="Proteomes" id="UP000824469">
    <property type="component" value="Unassembled WGS sequence"/>
</dbReference>
<sequence>MGLPLVSLELQEALGKETLNLPSLFIIIVECLGRLARRACREKKIHGIQLARNNHPLFFRQFVDDSSMMGRATQQEAKRFQKVLHTISAATAMFRAKYAENNPPEKIIKSTLPTKGFSTLKFIKDGQPPLIHQFPQLIPIMEQMQELGWVKIAQYGKPTIQPWDNGKSWIPPVEWPIAMDHQLQLLLNNILKARLFISSPEPDKLGWGKEVSGTYSVVAGYASLVTENPHPLQFLFKHIWHLGMWPKVIFFLWLLIHRRVLTGDCLLKRGLYGPFRCALCLHDEESSTHLFFSCPWVTPLWQLLASLFKIARELVISPANPRLGLLPMTYREKVEVPNEMSTVDLIKNKWEDPKSVTAVMSVEVSELFTREVARYVDETEEEAKNALRSNRHILDRTGGLNYSSIQNSLAR</sequence>
<name>A0AA38FMA9_TAXCH</name>
<feature type="non-terminal residue" evidence="2">
    <location>
        <position position="411"/>
    </location>
</feature>
<gene>
    <name evidence="2" type="ORF">KI387_011329</name>
</gene>
<evidence type="ECO:0000313" key="3">
    <source>
        <dbReference type="Proteomes" id="UP000824469"/>
    </source>
</evidence>
<protein>
    <recommendedName>
        <fullName evidence="1">Reverse transcriptase zinc-binding domain-containing protein</fullName>
    </recommendedName>
</protein>
<keyword evidence="3" id="KW-1185">Reference proteome</keyword>
<evidence type="ECO:0000313" key="2">
    <source>
        <dbReference type="EMBL" id="KAH9306925.1"/>
    </source>
</evidence>
<proteinExistence type="predicted"/>
<dbReference type="AlphaFoldDB" id="A0AA38FMA9"/>
<organism evidence="2 3">
    <name type="scientific">Taxus chinensis</name>
    <name type="common">Chinese yew</name>
    <name type="synonym">Taxus wallichiana var. chinensis</name>
    <dbReference type="NCBI Taxonomy" id="29808"/>
    <lineage>
        <taxon>Eukaryota</taxon>
        <taxon>Viridiplantae</taxon>
        <taxon>Streptophyta</taxon>
        <taxon>Embryophyta</taxon>
        <taxon>Tracheophyta</taxon>
        <taxon>Spermatophyta</taxon>
        <taxon>Pinopsida</taxon>
        <taxon>Pinidae</taxon>
        <taxon>Conifers II</taxon>
        <taxon>Cupressales</taxon>
        <taxon>Taxaceae</taxon>
        <taxon>Taxus</taxon>
    </lineage>
</organism>
<dbReference type="EMBL" id="JAHRHJ020000008">
    <property type="protein sequence ID" value="KAH9306925.1"/>
    <property type="molecule type" value="Genomic_DNA"/>
</dbReference>
<accession>A0AA38FMA9</accession>